<dbReference type="SUPFAM" id="SSF52540">
    <property type="entry name" value="P-loop containing nucleoside triphosphate hydrolases"/>
    <property type="match status" value="1"/>
</dbReference>
<dbReference type="PANTHER" id="PTHR48041">
    <property type="entry name" value="ABC TRANSPORTER G FAMILY MEMBER 28"/>
    <property type="match status" value="1"/>
</dbReference>
<feature type="transmembrane region" description="Helical" evidence="9">
    <location>
        <begin position="368"/>
        <end position="385"/>
    </location>
</feature>
<dbReference type="Pfam" id="PF00005">
    <property type="entry name" value="ABC_tran"/>
    <property type="match status" value="1"/>
</dbReference>
<protein>
    <recommendedName>
        <fullName evidence="10">ABC transporter domain-containing protein</fullName>
    </recommendedName>
</protein>
<evidence type="ECO:0000256" key="7">
    <source>
        <dbReference type="ARBA" id="ARBA00022989"/>
    </source>
</evidence>
<organism evidence="11 12">
    <name type="scientific">Glossina brevipalpis</name>
    <dbReference type="NCBI Taxonomy" id="37001"/>
    <lineage>
        <taxon>Eukaryota</taxon>
        <taxon>Metazoa</taxon>
        <taxon>Ecdysozoa</taxon>
        <taxon>Arthropoda</taxon>
        <taxon>Hexapoda</taxon>
        <taxon>Insecta</taxon>
        <taxon>Pterygota</taxon>
        <taxon>Neoptera</taxon>
        <taxon>Endopterygota</taxon>
        <taxon>Diptera</taxon>
        <taxon>Brachycera</taxon>
        <taxon>Muscomorpha</taxon>
        <taxon>Hippoboscoidea</taxon>
        <taxon>Glossinidae</taxon>
        <taxon>Glossina</taxon>
    </lineage>
</organism>
<reference evidence="11" key="2">
    <citation type="submission" date="2020-05" db="UniProtKB">
        <authorList>
            <consortium name="EnsemblMetazoa"/>
        </authorList>
    </citation>
    <scope>IDENTIFICATION</scope>
    <source>
        <strain evidence="11">IAEA</strain>
    </source>
</reference>
<keyword evidence="8 9" id="KW-0472">Membrane</keyword>
<comment type="subcellular location">
    <subcellularLocation>
        <location evidence="1">Membrane</location>
        <topology evidence="1">Multi-pass membrane protein</topology>
    </subcellularLocation>
</comment>
<feature type="transmembrane region" description="Helical" evidence="9">
    <location>
        <begin position="532"/>
        <end position="554"/>
    </location>
</feature>
<keyword evidence="4 9" id="KW-0812">Transmembrane</keyword>
<dbReference type="InterPro" id="IPR043926">
    <property type="entry name" value="ABCG_dom"/>
</dbReference>
<name>A0A1A9WKJ0_9MUSC</name>
<dbReference type="GO" id="GO:0005524">
    <property type="term" value="F:ATP binding"/>
    <property type="evidence" value="ECO:0007669"/>
    <property type="project" value="UniProtKB-KW"/>
</dbReference>
<evidence type="ECO:0000256" key="4">
    <source>
        <dbReference type="ARBA" id="ARBA00022692"/>
    </source>
</evidence>
<dbReference type="GO" id="GO:0005886">
    <property type="term" value="C:plasma membrane"/>
    <property type="evidence" value="ECO:0007669"/>
    <property type="project" value="TreeGrafter"/>
</dbReference>
<feature type="transmembrane region" description="Helical" evidence="9">
    <location>
        <begin position="422"/>
        <end position="444"/>
    </location>
</feature>
<dbReference type="EnsemblMetazoa" id="GBRI023036-RA">
    <property type="protein sequence ID" value="GBRI023036-PA"/>
    <property type="gene ID" value="GBRI023036"/>
</dbReference>
<dbReference type="STRING" id="37001.A0A1A9WKJ0"/>
<dbReference type="InterPro" id="IPR013525">
    <property type="entry name" value="ABC2_TM"/>
</dbReference>
<evidence type="ECO:0000256" key="3">
    <source>
        <dbReference type="ARBA" id="ARBA00022448"/>
    </source>
</evidence>
<evidence type="ECO:0000259" key="10">
    <source>
        <dbReference type="PROSITE" id="PS50893"/>
    </source>
</evidence>
<dbReference type="PANTHER" id="PTHR48041:SF32">
    <property type="entry name" value="PROTEIN WHITE-LIKE PROTEIN"/>
    <property type="match status" value="1"/>
</dbReference>
<proteinExistence type="inferred from homology"/>
<accession>A0A1A9WKJ0</accession>
<dbReference type="Pfam" id="PF19055">
    <property type="entry name" value="ABC2_membrane_7"/>
    <property type="match status" value="1"/>
</dbReference>
<dbReference type="Proteomes" id="UP000091820">
    <property type="component" value="Unassembled WGS sequence"/>
</dbReference>
<dbReference type="InterPro" id="IPR027417">
    <property type="entry name" value="P-loop_NTPase"/>
</dbReference>
<sequence length="562" mass="63247">MKLKILDKMEFEFQENGSMLKNNMGQDYDIEFRDLFYRVKGQRQKEQKTVLKGISGTFRAGELTAIMGPSGAGKSTLMNILTGFSAEGVEGSIKFGNNGGNMRKKCCYITQDDHFYNFFSVEESMMLAASLKISDKSMNIREKKLLIESILESLKLKTTKSNRCGSLSGGQKKRLSIALELIHNPAVLLLDEPTTGLDSSTTSDTMQLLQGLANEGRSIICTIHQPSTHVYEMFNQVYVLSQGYCVYQGSPHKTVDFLATVGLHCPPYHNPADFLLECVNGDYGDFVDVLKEESQKAEWYYNNNNKSNMRTLEAGNEIQVPKMSGTSEVSVTFDATKHIYPPPEWMRLWMLVGRCHVQILRNWTTTHLKLLLHIVCAVLVGFLYGDSGSNANKQLIIFSSIYSIIIYILTDQYMEFDRIVKFILTCMVVTLCAEGMGMLVATILSPVNGVFVISIITCFTLIYSGFLIYLTHMSAPMRLISYLSPIRFGMENLTSSVFLNRADVQCPSNVIYCHFKSAKTLLKFVGMESINYGLNLLILFLNLAVYKIIAYITLKRKVNQAN</sequence>
<evidence type="ECO:0000256" key="1">
    <source>
        <dbReference type="ARBA" id="ARBA00004141"/>
    </source>
</evidence>
<evidence type="ECO:0000256" key="9">
    <source>
        <dbReference type="SAM" id="Phobius"/>
    </source>
</evidence>
<dbReference type="InterPro" id="IPR017871">
    <property type="entry name" value="ABC_transporter-like_CS"/>
</dbReference>
<dbReference type="Pfam" id="PF01061">
    <property type="entry name" value="ABC2_membrane"/>
    <property type="match status" value="1"/>
</dbReference>
<evidence type="ECO:0000256" key="5">
    <source>
        <dbReference type="ARBA" id="ARBA00022741"/>
    </source>
</evidence>
<evidence type="ECO:0000313" key="12">
    <source>
        <dbReference type="Proteomes" id="UP000091820"/>
    </source>
</evidence>
<dbReference type="CDD" id="cd03213">
    <property type="entry name" value="ABCG_EPDR"/>
    <property type="match status" value="1"/>
</dbReference>
<dbReference type="Gene3D" id="3.40.50.300">
    <property type="entry name" value="P-loop containing nucleotide triphosphate hydrolases"/>
    <property type="match status" value="1"/>
</dbReference>
<dbReference type="PROSITE" id="PS00211">
    <property type="entry name" value="ABC_TRANSPORTER_1"/>
    <property type="match status" value="1"/>
</dbReference>
<evidence type="ECO:0000256" key="6">
    <source>
        <dbReference type="ARBA" id="ARBA00022840"/>
    </source>
</evidence>
<evidence type="ECO:0000256" key="8">
    <source>
        <dbReference type="ARBA" id="ARBA00023136"/>
    </source>
</evidence>
<dbReference type="PROSITE" id="PS50893">
    <property type="entry name" value="ABC_TRANSPORTER_2"/>
    <property type="match status" value="1"/>
</dbReference>
<dbReference type="FunFam" id="3.40.50.300:FF:001077">
    <property type="entry name" value="Uncharacterized protein, isoform A"/>
    <property type="match status" value="1"/>
</dbReference>
<dbReference type="SMART" id="SM00382">
    <property type="entry name" value="AAA"/>
    <property type="match status" value="1"/>
</dbReference>
<dbReference type="InterPro" id="IPR003439">
    <property type="entry name" value="ABC_transporter-like_ATP-bd"/>
</dbReference>
<keyword evidence="6" id="KW-0067">ATP-binding</keyword>
<evidence type="ECO:0000256" key="2">
    <source>
        <dbReference type="ARBA" id="ARBA00005814"/>
    </source>
</evidence>
<dbReference type="GO" id="GO:0140359">
    <property type="term" value="F:ABC-type transporter activity"/>
    <property type="evidence" value="ECO:0007669"/>
    <property type="project" value="InterPro"/>
</dbReference>
<dbReference type="AlphaFoldDB" id="A0A1A9WKJ0"/>
<keyword evidence="3" id="KW-0813">Transport</keyword>
<keyword evidence="7 9" id="KW-1133">Transmembrane helix</keyword>
<feature type="domain" description="ABC transporter" evidence="10">
    <location>
        <begin position="30"/>
        <end position="267"/>
    </location>
</feature>
<reference evidence="12" key="1">
    <citation type="submission" date="2014-03" db="EMBL/GenBank/DDBJ databases">
        <authorList>
            <person name="Aksoy S."/>
            <person name="Warren W."/>
            <person name="Wilson R.K."/>
        </authorList>
    </citation>
    <scope>NUCLEOTIDE SEQUENCE [LARGE SCALE GENOMIC DNA]</scope>
    <source>
        <strain evidence="12">IAEA</strain>
    </source>
</reference>
<keyword evidence="12" id="KW-1185">Reference proteome</keyword>
<feature type="transmembrane region" description="Helical" evidence="9">
    <location>
        <begin position="391"/>
        <end position="410"/>
    </location>
</feature>
<feature type="transmembrane region" description="Helical" evidence="9">
    <location>
        <begin position="450"/>
        <end position="470"/>
    </location>
</feature>
<dbReference type="GO" id="GO:0016887">
    <property type="term" value="F:ATP hydrolysis activity"/>
    <property type="evidence" value="ECO:0007669"/>
    <property type="project" value="InterPro"/>
</dbReference>
<dbReference type="VEuPathDB" id="VectorBase:GBRI023036"/>
<comment type="similarity">
    <text evidence="2">Belongs to the ABC transporter superfamily. ABCG family. Eye pigment precursor importer (TC 3.A.1.204) subfamily.</text>
</comment>
<keyword evidence="5" id="KW-0547">Nucleotide-binding</keyword>
<dbReference type="InterPro" id="IPR050352">
    <property type="entry name" value="ABCG_transporters"/>
</dbReference>
<evidence type="ECO:0000313" key="11">
    <source>
        <dbReference type="EnsemblMetazoa" id="GBRI023036-PA"/>
    </source>
</evidence>
<dbReference type="InterPro" id="IPR003593">
    <property type="entry name" value="AAA+_ATPase"/>
</dbReference>